<dbReference type="NCBIfam" id="TIGR00229">
    <property type="entry name" value="sensory_box"/>
    <property type="match status" value="2"/>
</dbReference>
<accession>A0ABQ2BUN1</accession>
<dbReference type="InterPro" id="IPR004358">
    <property type="entry name" value="Sig_transdc_His_kin-like_C"/>
</dbReference>
<keyword evidence="5" id="KW-0418">Kinase</keyword>
<dbReference type="EMBL" id="BMDQ01000001">
    <property type="protein sequence ID" value="GGI56177.1"/>
    <property type="molecule type" value="Genomic_DNA"/>
</dbReference>
<dbReference type="PANTHER" id="PTHR43304">
    <property type="entry name" value="PHYTOCHROME-LIKE PROTEIN CPH1"/>
    <property type="match status" value="1"/>
</dbReference>
<dbReference type="SMART" id="SM00086">
    <property type="entry name" value="PAC"/>
    <property type="match status" value="2"/>
</dbReference>
<feature type="coiled-coil region" evidence="6">
    <location>
        <begin position="6"/>
        <end position="40"/>
    </location>
</feature>
<dbReference type="SMART" id="SM00091">
    <property type="entry name" value="PAS"/>
    <property type="match status" value="2"/>
</dbReference>
<dbReference type="Proteomes" id="UP000624701">
    <property type="component" value="Unassembled WGS sequence"/>
</dbReference>
<dbReference type="Pfam" id="PF00512">
    <property type="entry name" value="HisKA"/>
    <property type="match status" value="1"/>
</dbReference>
<evidence type="ECO:0000259" key="7">
    <source>
        <dbReference type="PROSITE" id="PS50109"/>
    </source>
</evidence>
<dbReference type="RefSeq" id="WP_188373107.1">
    <property type="nucleotide sequence ID" value="NZ_BMDQ01000001.1"/>
</dbReference>
<dbReference type="InterPro" id="IPR036097">
    <property type="entry name" value="HisK_dim/P_sf"/>
</dbReference>
<dbReference type="InterPro" id="IPR052162">
    <property type="entry name" value="Sensor_kinase/Photoreceptor"/>
</dbReference>
<evidence type="ECO:0000256" key="1">
    <source>
        <dbReference type="ARBA" id="ARBA00000085"/>
    </source>
</evidence>
<name>A0ABQ2BUN1_9FLAO</name>
<evidence type="ECO:0000256" key="3">
    <source>
        <dbReference type="ARBA" id="ARBA00022553"/>
    </source>
</evidence>
<dbReference type="PROSITE" id="PS50113">
    <property type="entry name" value="PAC"/>
    <property type="match status" value="2"/>
</dbReference>
<evidence type="ECO:0000256" key="4">
    <source>
        <dbReference type="ARBA" id="ARBA00022679"/>
    </source>
</evidence>
<sequence length="523" mass="59519">MSKNEIDILKKALVREREARKQAEKILEEKSRELYTLSRKLKHDLNETTSELKGVFDNLVDAYVLMDIKGNVLKMNDTATTLFGYNPENEKINVVKLIYKEDMAYAMQSFSQLVKNGAFSDYQARVNTKNNGVRSVHINASIIKNEEGKPIGAQGIVRDITQQLANALKLEEQQKQLTAIVNNSSLGIVLTQYGKIIQTNKAFEEMLSYSKKELQEKEVQDISLAEDYSVSRGLMEALNKGEIDNFSVNKRYVKNDKTTIWARTNVAAVRDKKGAIKYQVALVEDISEDLKLEKERKQLILDLERKNRDLNDFAHIVSHDLKSPLRGMDTLINWIQEDYASAFDEKAKDTFRMLLNKVDKMDSLIDGILKYSSIDKTDKGNENVNLQELVTSVIDILHIPKNVLVNIKNPLPNIKGDTSRLQQLFQNLLNNAINAIDKEKGLVYVDFEDNKTHWKFSISDNGKGIAEVYTKKIFEIFESLGDKDTSTGIGLSIVKKIVEFYDGDIWVTSKVGKGTTFHFTLKK</sequence>
<comment type="caution">
    <text evidence="10">The sequence shown here is derived from an EMBL/GenBank/DDBJ whole genome shotgun (WGS) entry which is preliminary data.</text>
</comment>
<dbReference type="InterPro" id="IPR001610">
    <property type="entry name" value="PAC"/>
</dbReference>
<evidence type="ECO:0000259" key="9">
    <source>
        <dbReference type="PROSITE" id="PS50113"/>
    </source>
</evidence>
<gene>
    <name evidence="10" type="ORF">GCM10011444_04860</name>
</gene>
<dbReference type="PRINTS" id="PR00344">
    <property type="entry name" value="BCTRLSENSOR"/>
</dbReference>
<dbReference type="InterPro" id="IPR003594">
    <property type="entry name" value="HATPase_dom"/>
</dbReference>
<dbReference type="InterPro" id="IPR000700">
    <property type="entry name" value="PAS-assoc_C"/>
</dbReference>
<dbReference type="SUPFAM" id="SSF55785">
    <property type="entry name" value="PYP-like sensor domain (PAS domain)"/>
    <property type="match status" value="2"/>
</dbReference>
<dbReference type="Gene3D" id="3.30.450.20">
    <property type="entry name" value="PAS domain"/>
    <property type="match status" value="2"/>
</dbReference>
<dbReference type="InterPro" id="IPR003661">
    <property type="entry name" value="HisK_dim/P_dom"/>
</dbReference>
<evidence type="ECO:0000313" key="10">
    <source>
        <dbReference type="EMBL" id="GGI56177.1"/>
    </source>
</evidence>
<dbReference type="Pfam" id="PF13426">
    <property type="entry name" value="PAS_9"/>
    <property type="match status" value="2"/>
</dbReference>
<dbReference type="SMART" id="SM00387">
    <property type="entry name" value="HATPase_c"/>
    <property type="match status" value="1"/>
</dbReference>
<evidence type="ECO:0000313" key="11">
    <source>
        <dbReference type="Proteomes" id="UP000624701"/>
    </source>
</evidence>
<dbReference type="PROSITE" id="PS50109">
    <property type="entry name" value="HIS_KIN"/>
    <property type="match status" value="1"/>
</dbReference>
<evidence type="ECO:0000256" key="5">
    <source>
        <dbReference type="ARBA" id="ARBA00022777"/>
    </source>
</evidence>
<dbReference type="InterPro" id="IPR005467">
    <property type="entry name" value="His_kinase_dom"/>
</dbReference>
<evidence type="ECO:0000259" key="8">
    <source>
        <dbReference type="PROSITE" id="PS50112"/>
    </source>
</evidence>
<dbReference type="CDD" id="cd00130">
    <property type="entry name" value="PAS"/>
    <property type="match status" value="2"/>
</dbReference>
<evidence type="ECO:0000256" key="2">
    <source>
        <dbReference type="ARBA" id="ARBA00012438"/>
    </source>
</evidence>
<feature type="domain" description="Histidine kinase" evidence="7">
    <location>
        <begin position="316"/>
        <end position="523"/>
    </location>
</feature>
<dbReference type="SUPFAM" id="SSF47384">
    <property type="entry name" value="Homodimeric domain of signal transducing histidine kinase"/>
    <property type="match status" value="1"/>
</dbReference>
<proteinExistence type="predicted"/>
<dbReference type="InterPro" id="IPR035965">
    <property type="entry name" value="PAS-like_dom_sf"/>
</dbReference>
<keyword evidence="6" id="KW-0175">Coiled coil</keyword>
<keyword evidence="11" id="KW-1185">Reference proteome</keyword>
<keyword evidence="4" id="KW-0808">Transferase</keyword>
<dbReference type="PANTHER" id="PTHR43304:SF1">
    <property type="entry name" value="PAC DOMAIN-CONTAINING PROTEIN"/>
    <property type="match status" value="1"/>
</dbReference>
<reference evidence="11" key="1">
    <citation type="journal article" date="2019" name="Int. J. Syst. Evol. Microbiol.">
        <title>The Global Catalogue of Microorganisms (GCM) 10K type strain sequencing project: providing services to taxonomists for standard genome sequencing and annotation.</title>
        <authorList>
            <consortium name="The Broad Institute Genomics Platform"/>
            <consortium name="The Broad Institute Genome Sequencing Center for Infectious Disease"/>
            <person name="Wu L."/>
            <person name="Ma J."/>
        </authorList>
    </citation>
    <scope>NUCLEOTIDE SEQUENCE [LARGE SCALE GENOMIC DNA]</scope>
    <source>
        <strain evidence="11">CCM 8681</strain>
    </source>
</reference>
<dbReference type="EC" id="2.7.13.3" evidence="2"/>
<dbReference type="SMART" id="SM00388">
    <property type="entry name" value="HisKA"/>
    <property type="match status" value="1"/>
</dbReference>
<dbReference type="Gene3D" id="3.30.565.10">
    <property type="entry name" value="Histidine kinase-like ATPase, C-terminal domain"/>
    <property type="match status" value="1"/>
</dbReference>
<dbReference type="InterPro" id="IPR000014">
    <property type="entry name" value="PAS"/>
</dbReference>
<keyword evidence="3" id="KW-0597">Phosphoprotein</keyword>
<dbReference type="PROSITE" id="PS50112">
    <property type="entry name" value="PAS"/>
    <property type="match status" value="1"/>
</dbReference>
<feature type="domain" description="PAC" evidence="9">
    <location>
        <begin position="120"/>
        <end position="172"/>
    </location>
</feature>
<protein>
    <recommendedName>
        <fullName evidence="2">histidine kinase</fullName>
        <ecNumber evidence="2">2.7.13.3</ecNumber>
    </recommendedName>
</protein>
<dbReference type="Gene3D" id="1.10.287.130">
    <property type="match status" value="1"/>
</dbReference>
<dbReference type="CDD" id="cd00082">
    <property type="entry name" value="HisKA"/>
    <property type="match status" value="1"/>
</dbReference>
<organism evidence="10 11">
    <name type="scientific">Winogradskyella haliclonae</name>
    <dbReference type="NCBI Taxonomy" id="2048558"/>
    <lineage>
        <taxon>Bacteria</taxon>
        <taxon>Pseudomonadati</taxon>
        <taxon>Bacteroidota</taxon>
        <taxon>Flavobacteriia</taxon>
        <taxon>Flavobacteriales</taxon>
        <taxon>Flavobacteriaceae</taxon>
        <taxon>Winogradskyella</taxon>
    </lineage>
</organism>
<dbReference type="Pfam" id="PF02518">
    <property type="entry name" value="HATPase_c"/>
    <property type="match status" value="1"/>
</dbReference>
<comment type="catalytic activity">
    <reaction evidence="1">
        <text>ATP + protein L-histidine = ADP + protein N-phospho-L-histidine.</text>
        <dbReference type="EC" id="2.7.13.3"/>
    </reaction>
</comment>
<dbReference type="InterPro" id="IPR036890">
    <property type="entry name" value="HATPase_C_sf"/>
</dbReference>
<feature type="domain" description="PAC" evidence="9">
    <location>
        <begin position="246"/>
        <end position="298"/>
    </location>
</feature>
<feature type="domain" description="PAS" evidence="8">
    <location>
        <begin position="48"/>
        <end position="117"/>
    </location>
</feature>
<evidence type="ECO:0000256" key="6">
    <source>
        <dbReference type="SAM" id="Coils"/>
    </source>
</evidence>
<dbReference type="SUPFAM" id="SSF55874">
    <property type="entry name" value="ATPase domain of HSP90 chaperone/DNA topoisomerase II/histidine kinase"/>
    <property type="match status" value="1"/>
</dbReference>